<gene>
    <name evidence="2" type="ORF">L345_06132</name>
</gene>
<feature type="region of interest" description="Disordered" evidence="1">
    <location>
        <begin position="1"/>
        <end position="60"/>
    </location>
</feature>
<evidence type="ECO:0000256" key="1">
    <source>
        <dbReference type="SAM" id="MobiDB-lite"/>
    </source>
</evidence>
<feature type="compositionally biased region" description="Basic and acidic residues" evidence="1">
    <location>
        <begin position="1"/>
        <end position="27"/>
    </location>
</feature>
<comment type="caution">
    <text evidence="2">The sequence shown here is derived from an EMBL/GenBank/DDBJ whole genome shotgun (WGS) entry which is preliminary data.</text>
</comment>
<evidence type="ECO:0000313" key="3">
    <source>
        <dbReference type="Proteomes" id="UP000018936"/>
    </source>
</evidence>
<dbReference type="AlphaFoldDB" id="V8P2B9"/>
<dbReference type="EMBL" id="AZIM01001109">
    <property type="protein sequence ID" value="ETE68073.1"/>
    <property type="molecule type" value="Genomic_DNA"/>
</dbReference>
<evidence type="ECO:0000313" key="2">
    <source>
        <dbReference type="EMBL" id="ETE68073.1"/>
    </source>
</evidence>
<protein>
    <submittedName>
        <fullName evidence="2">Uncharacterized protein</fullName>
    </submittedName>
</protein>
<proteinExistence type="predicted"/>
<keyword evidence="3" id="KW-1185">Reference proteome</keyword>
<sequence length="60" mass="6914">MRGRQKGREERRKERRKEEPESHRPDLAARVVVPLHRNGHSPTESHMPKIADLTATSSGF</sequence>
<name>V8P2B9_OPHHA</name>
<organism evidence="2 3">
    <name type="scientific">Ophiophagus hannah</name>
    <name type="common">King cobra</name>
    <name type="synonym">Naja hannah</name>
    <dbReference type="NCBI Taxonomy" id="8665"/>
    <lineage>
        <taxon>Eukaryota</taxon>
        <taxon>Metazoa</taxon>
        <taxon>Chordata</taxon>
        <taxon>Craniata</taxon>
        <taxon>Vertebrata</taxon>
        <taxon>Euteleostomi</taxon>
        <taxon>Lepidosauria</taxon>
        <taxon>Squamata</taxon>
        <taxon>Bifurcata</taxon>
        <taxon>Unidentata</taxon>
        <taxon>Episquamata</taxon>
        <taxon>Toxicofera</taxon>
        <taxon>Serpentes</taxon>
        <taxon>Colubroidea</taxon>
        <taxon>Elapidae</taxon>
        <taxon>Elapinae</taxon>
        <taxon>Ophiophagus</taxon>
    </lineage>
</organism>
<dbReference type="Proteomes" id="UP000018936">
    <property type="component" value="Unassembled WGS sequence"/>
</dbReference>
<reference evidence="2 3" key="1">
    <citation type="journal article" date="2013" name="Proc. Natl. Acad. Sci. U.S.A.">
        <title>The king cobra genome reveals dynamic gene evolution and adaptation in the snake venom system.</title>
        <authorList>
            <person name="Vonk F.J."/>
            <person name="Casewell N.R."/>
            <person name="Henkel C.V."/>
            <person name="Heimberg A.M."/>
            <person name="Jansen H.J."/>
            <person name="McCleary R.J."/>
            <person name="Kerkkamp H.M."/>
            <person name="Vos R.A."/>
            <person name="Guerreiro I."/>
            <person name="Calvete J.J."/>
            <person name="Wuster W."/>
            <person name="Woods A.E."/>
            <person name="Logan J.M."/>
            <person name="Harrison R.A."/>
            <person name="Castoe T.A."/>
            <person name="de Koning A.P."/>
            <person name="Pollock D.D."/>
            <person name="Yandell M."/>
            <person name="Calderon D."/>
            <person name="Renjifo C."/>
            <person name="Currier R.B."/>
            <person name="Salgado D."/>
            <person name="Pla D."/>
            <person name="Sanz L."/>
            <person name="Hyder A.S."/>
            <person name="Ribeiro J.M."/>
            <person name="Arntzen J.W."/>
            <person name="van den Thillart G.E."/>
            <person name="Boetzer M."/>
            <person name="Pirovano W."/>
            <person name="Dirks R.P."/>
            <person name="Spaink H.P."/>
            <person name="Duboule D."/>
            <person name="McGlinn E."/>
            <person name="Kini R.M."/>
            <person name="Richardson M.K."/>
        </authorList>
    </citation>
    <scope>NUCLEOTIDE SEQUENCE</scope>
    <source>
        <tissue evidence="2">Blood</tissue>
    </source>
</reference>
<accession>V8P2B9</accession>
<feature type="non-terminal residue" evidence="2">
    <location>
        <position position="1"/>
    </location>
</feature>